<evidence type="ECO:0000313" key="11">
    <source>
        <dbReference type="EMBL" id="KKI64928.1"/>
    </source>
</evidence>
<comment type="subcellular location">
    <subcellularLocation>
        <location evidence="1">Cell membrane</location>
        <topology evidence="1">Multi-pass membrane protein</topology>
    </subcellularLocation>
</comment>
<feature type="transmembrane region" description="Helical" evidence="10">
    <location>
        <begin position="222"/>
        <end position="254"/>
    </location>
</feature>
<dbReference type="GeneID" id="58098260"/>
<keyword evidence="5" id="KW-0406">Ion transport</keyword>
<feature type="transmembrane region" description="Helical" evidence="10">
    <location>
        <begin position="101"/>
        <end position="125"/>
    </location>
</feature>
<dbReference type="EMBL" id="LAKJ01000004">
    <property type="protein sequence ID" value="KKI64928.1"/>
    <property type="molecule type" value="Genomic_DNA"/>
</dbReference>
<evidence type="ECO:0000256" key="1">
    <source>
        <dbReference type="ARBA" id="ARBA00004651"/>
    </source>
</evidence>
<proteinExistence type="inferred from homology"/>
<feature type="transmembrane region" description="Helical" evidence="10">
    <location>
        <begin position="12"/>
        <end position="32"/>
    </location>
</feature>
<dbReference type="GO" id="GO:0022857">
    <property type="term" value="F:transmembrane transporter activity"/>
    <property type="evidence" value="ECO:0007669"/>
    <property type="project" value="InterPro"/>
</dbReference>
<dbReference type="Proteomes" id="UP000034455">
    <property type="component" value="Unassembled WGS sequence"/>
</dbReference>
<evidence type="ECO:0000256" key="7">
    <source>
        <dbReference type="ARBA" id="ARBA00022989"/>
    </source>
</evidence>
<dbReference type="FunFam" id="1.10.3470.10:FF:000004">
    <property type="entry name" value="Iron compound ABC transporter, permease"/>
    <property type="match status" value="1"/>
</dbReference>
<keyword evidence="6 10" id="KW-0812">Transmembrane</keyword>
<feature type="transmembrane region" description="Helical" evidence="10">
    <location>
        <begin position="131"/>
        <end position="159"/>
    </location>
</feature>
<evidence type="ECO:0000256" key="2">
    <source>
        <dbReference type="ARBA" id="ARBA00007935"/>
    </source>
</evidence>
<reference evidence="11 12" key="1">
    <citation type="submission" date="2015-03" db="EMBL/GenBank/DDBJ databases">
        <title>Genome Assembly of Staphylococcus cohnii subsp. cohnii strain G22B2.</title>
        <authorList>
            <person name="Nair G."/>
            <person name="Kaur G."/>
            <person name="Khatri I."/>
            <person name="Singh N.K."/>
            <person name="Sathyabama S."/>
            <person name="Maurya S.K."/>
            <person name="Subramanian S."/>
            <person name="Agrewala J.N."/>
            <person name="Mayilraj S."/>
        </authorList>
    </citation>
    <scope>NUCLEOTIDE SEQUENCE [LARGE SCALE GENOMIC DNA]</scope>
    <source>
        <strain evidence="11 12">G22B2</strain>
    </source>
</reference>
<gene>
    <name evidence="11" type="ORF">UF66_2111</name>
</gene>
<feature type="transmembrane region" description="Helical" evidence="10">
    <location>
        <begin position="180"/>
        <end position="202"/>
    </location>
</feature>
<feature type="transmembrane region" description="Helical" evidence="10">
    <location>
        <begin position="266"/>
        <end position="286"/>
    </location>
</feature>
<keyword evidence="7 10" id="KW-1133">Transmembrane helix</keyword>
<dbReference type="PATRIC" id="fig|74704.6.peg.2172"/>
<comment type="similarity">
    <text evidence="2">Belongs to the binding-protein-dependent transport system permease family. FecCD subfamily.</text>
</comment>
<dbReference type="Gene3D" id="1.10.3470.10">
    <property type="entry name" value="ABC transporter involved in vitamin B12 uptake, BtuC"/>
    <property type="match status" value="1"/>
</dbReference>
<feature type="transmembrane region" description="Helical" evidence="10">
    <location>
        <begin position="44"/>
        <end position="64"/>
    </location>
</feature>
<evidence type="ECO:0000256" key="5">
    <source>
        <dbReference type="ARBA" id="ARBA00022496"/>
    </source>
</evidence>
<dbReference type="InterPro" id="IPR000522">
    <property type="entry name" value="ABC_transptr_permease_BtuC"/>
</dbReference>
<protein>
    <submittedName>
        <fullName evidence="11">Iron compound ABC uptake transporter permease protein</fullName>
    </submittedName>
</protein>
<dbReference type="InterPro" id="IPR037294">
    <property type="entry name" value="ABC_BtuC-like"/>
</dbReference>
<dbReference type="Pfam" id="PF01032">
    <property type="entry name" value="FecCD"/>
    <property type="match status" value="1"/>
</dbReference>
<dbReference type="PANTHER" id="PTHR30472:SF19">
    <property type="entry name" value="PETROBACTIN IMPORT SYSTEM PERMEASE PROTEIN YCLO"/>
    <property type="match status" value="1"/>
</dbReference>
<keyword evidence="3" id="KW-0813">Transport</keyword>
<evidence type="ECO:0000256" key="10">
    <source>
        <dbReference type="SAM" id="Phobius"/>
    </source>
</evidence>
<dbReference type="GO" id="GO:0005886">
    <property type="term" value="C:plasma membrane"/>
    <property type="evidence" value="ECO:0007669"/>
    <property type="project" value="UniProtKB-SubCell"/>
</dbReference>
<evidence type="ECO:0000256" key="9">
    <source>
        <dbReference type="ARBA" id="ARBA00023136"/>
    </source>
</evidence>
<dbReference type="AlphaFoldDB" id="A0A0M2P4T3"/>
<feature type="transmembrane region" description="Helical" evidence="10">
    <location>
        <begin position="292"/>
        <end position="313"/>
    </location>
</feature>
<keyword evidence="5" id="KW-0410">Iron transport</keyword>
<name>A0A0M2P4T3_STACC</name>
<evidence type="ECO:0000256" key="8">
    <source>
        <dbReference type="ARBA" id="ARBA00023004"/>
    </source>
</evidence>
<keyword evidence="8" id="KW-0408">Iron</keyword>
<dbReference type="GO" id="GO:0033214">
    <property type="term" value="P:siderophore-iron import into cell"/>
    <property type="evidence" value="ECO:0007669"/>
    <property type="project" value="TreeGrafter"/>
</dbReference>
<dbReference type="RefSeq" id="WP_019469515.1">
    <property type="nucleotide sequence ID" value="NZ_BKAS01000013.1"/>
</dbReference>
<keyword evidence="9 10" id="KW-0472">Membrane</keyword>
<sequence length="319" mass="35342">MQISAKSKLMILIAVTLSAALIYLFIGIDFEIFRYQFISRFRKLVLMILVGGAIAASVVIFQAITTNRLLTPSIMGLDAVYMFVKVLLVFVFGVQSAFVTNIYLSFATSLLVMIVFSLLLFQGIFRIGDVSIYLILLIGVILGTFFRSITGFLELIINPEDFLAVQSSMFANFDASNSKLVMLCGVILIILIIITVIAIPYLDVLLLGKDQAINLGLSYKMITRLLLILVAILVSVSTSLVGPITFLGLLTVNLAHELMKTYEHKYILPATICLSWLSLFIAQGVVENLFEATTQVSIIIDLVGGTYFIYLLIKRRHAN</sequence>
<evidence type="ECO:0000256" key="3">
    <source>
        <dbReference type="ARBA" id="ARBA00022448"/>
    </source>
</evidence>
<evidence type="ECO:0000256" key="4">
    <source>
        <dbReference type="ARBA" id="ARBA00022475"/>
    </source>
</evidence>
<keyword evidence="4" id="KW-1003">Cell membrane</keyword>
<evidence type="ECO:0000256" key="6">
    <source>
        <dbReference type="ARBA" id="ARBA00022692"/>
    </source>
</evidence>
<feature type="transmembrane region" description="Helical" evidence="10">
    <location>
        <begin position="70"/>
        <end position="94"/>
    </location>
</feature>
<dbReference type="SUPFAM" id="SSF81345">
    <property type="entry name" value="ABC transporter involved in vitamin B12 uptake, BtuC"/>
    <property type="match status" value="1"/>
</dbReference>
<accession>A0A0M2P4T3</accession>
<comment type="caution">
    <text evidence="11">The sequence shown here is derived from an EMBL/GenBank/DDBJ whole genome shotgun (WGS) entry which is preliminary data.</text>
</comment>
<organism evidence="11 12">
    <name type="scientific">Staphylococcus cohnii subsp. cohnii</name>
    <dbReference type="NCBI Taxonomy" id="74704"/>
    <lineage>
        <taxon>Bacteria</taxon>
        <taxon>Bacillati</taxon>
        <taxon>Bacillota</taxon>
        <taxon>Bacilli</taxon>
        <taxon>Bacillales</taxon>
        <taxon>Staphylococcaceae</taxon>
        <taxon>Staphylococcus</taxon>
        <taxon>Staphylococcus cohnii species complex</taxon>
    </lineage>
</organism>
<dbReference type="PANTHER" id="PTHR30472">
    <property type="entry name" value="FERRIC ENTEROBACTIN TRANSPORT SYSTEM PERMEASE PROTEIN"/>
    <property type="match status" value="1"/>
</dbReference>
<evidence type="ECO:0000313" key="12">
    <source>
        <dbReference type="Proteomes" id="UP000034455"/>
    </source>
</evidence>